<feature type="compositionally biased region" description="Basic residues" evidence="1">
    <location>
        <begin position="1"/>
        <end position="11"/>
    </location>
</feature>
<gene>
    <name evidence="2" type="ORF">DPMN_157398</name>
    <name evidence="3" type="ORF">DPMN_157421</name>
</gene>
<keyword evidence="4" id="KW-1185">Reference proteome</keyword>
<name>A0A9D4INV1_DREPO</name>
<feature type="compositionally biased region" description="Polar residues" evidence="1">
    <location>
        <begin position="49"/>
        <end position="58"/>
    </location>
</feature>
<evidence type="ECO:0000313" key="4">
    <source>
        <dbReference type="Proteomes" id="UP000828390"/>
    </source>
</evidence>
<comment type="caution">
    <text evidence="3">The sequence shown here is derived from an EMBL/GenBank/DDBJ whole genome shotgun (WGS) entry which is preliminary data.</text>
</comment>
<dbReference type="EMBL" id="JAIWYP010000008">
    <property type="protein sequence ID" value="KAH3779595.1"/>
    <property type="molecule type" value="Genomic_DNA"/>
</dbReference>
<evidence type="ECO:0000256" key="1">
    <source>
        <dbReference type="SAM" id="MobiDB-lite"/>
    </source>
</evidence>
<reference evidence="3" key="2">
    <citation type="submission" date="2020-11" db="EMBL/GenBank/DDBJ databases">
        <authorList>
            <person name="McCartney M.A."/>
            <person name="Auch B."/>
            <person name="Kono T."/>
            <person name="Mallez S."/>
            <person name="Becker A."/>
            <person name="Gohl D.M."/>
            <person name="Silverstein K.A.T."/>
            <person name="Koren S."/>
            <person name="Bechman K.B."/>
            <person name="Herman A."/>
            <person name="Abrahante J.E."/>
            <person name="Garbe J."/>
        </authorList>
    </citation>
    <scope>NUCLEOTIDE SEQUENCE</scope>
    <source>
        <strain evidence="3">Duluth1</strain>
        <tissue evidence="3">Whole animal</tissue>
    </source>
</reference>
<feature type="compositionally biased region" description="Basic and acidic residues" evidence="1">
    <location>
        <begin position="29"/>
        <end position="38"/>
    </location>
</feature>
<evidence type="ECO:0000313" key="3">
    <source>
        <dbReference type="EMBL" id="KAH3779617.1"/>
    </source>
</evidence>
<sequence length="58" mass="6378">MHILNGKRAKKSASASASALPPSPEQEEQERGDNQLEHCHHHLSKREGTTSWSTATIT</sequence>
<dbReference type="EMBL" id="JAIWYP010000008">
    <property type="protein sequence ID" value="KAH3779617.1"/>
    <property type="molecule type" value="Genomic_DNA"/>
</dbReference>
<protein>
    <submittedName>
        <fullName evidence="3">Uncharacterized protein</fullName>
    </submittedName>
</protein>
<dbReference type="Proteomes" id="UP000828390">
    <property type="component" value="Unassembled WGS sequence"/>
</dbReference>
<dbReference type="AlphaFoldDB" id="A0A9D4INV1"/>
<organism evidence="3 4">
    <name type="scientific">Dreissena polymorpha</name>
    <name type="common">Zebra mussel</name>
    <name type="synonym">Mytilus polymorpha</name>
    <dbReference type="NCBI Taxonomy" id="45954"/>
    <lineage>
        <taxon>Eukaryota</taxon>
        <taxon>Metazoa</taxon>
        <taxon>Spiralia</taxon>
        <taxon>Lophotrochozoa</taxon>
        <taxon>Mollusca</taxon>
        <taxon>Bivalvia</taxon>
        <taxon>Autobranchia</taxon>
        <taxon>Heteroconchia</taxon>
        <taxon>Euheterodonta</taxon>
        <taxon>Imparidentia</taxon>
        <taxon>Neoheterodontei</taxon>
        <taxon>Myida</taxon>
        <taxon>Dreissenoidea</taxon>
        <taxon>Dreissenidae</taxon>
        <taxon>Dreissena</taxon>
    </lineage>
</organism>
<proteinExistence type="predicted"/>
<reference evidence="3" key="1">
    <citation type="journal article" date="2019" name="bioRxiv">
        <title>The Genome of the Zebra Mussel, Dreissena polymorpha: A Resource for Invasive Species Research.</title>
        <authorList>
            <person name="McCartney M.A."/>
            <person name="Auch B."/>
            <person name="Kono T."/>
            <person name="Mallez S."/>
            <person name="Zhang Y."/>
            <person name="Obille A."/>
            <person name="Becker A."/>
            <person name="Abrahante J.E."/>
            <person name="Garbe J."/>
            <person name="Badalamenti J.P."/>
            <person name="Herman A."/>
            <person name="Mangelson H."/>
            <person name="Liachko I."/>
            <person name="Sullivan S."/>
            <person name="Sone E.D."/>
            <person name="Koren S."/>
            <person name="Silverstein K.A.T."/>
            <person name="Beckman K.B."/>
            <person name="Gohl D.M."/>
        </authorList>
    </citation>
    <scope>NUCLEOTIDE SEQUENCE</scope>
    <source>
        <strain evidence="3">Duluth1</strain>
        <tissue evidence="3">Whole animal</tissue>
    </source>
</reference>
<accession>A0A9D4INV1</accession>
<evidence type="ECO:0000313" key="2">
    <source>
        <dbReference type="EMBL" id="KAH3779595.1"/>
    </source>
</evidence>
<feature type="region of interest" description="Disordered" evidence="1">
    <location>
        <begin position="1"/>
        <end position="58"/>
    </location>
</feature>